<dbReference type="Pfam" id="PF00083">
    <property type="entry name" value="Sugar_tr"/>
    <property type="match status" value="1"/>
</dbReference>
<keyword evidence="7 9" id="KW-0472">Membrane</keyword>
<evidence type="ECO:0000256" key="10">
    <source>
        <dbReference type="SAM" id="SignalP"/>
    </source>
</evidence>
<organism evidence="12 13">
    <name type="scientific">Aquatica leii</name>
    <dbReference type="NCBI Taxonomy" id="1421715"/>
    <lineage>
        <taxon>Eukaryota</taxon>
        <taxon>Metazoa</taxon>
        <taxon>Ecdysozoa</taxon>
        <taxon>Arthropoda</taxon>
        <taxon>Hexapoda</taxon>
        <taxon>Insecta</taxon>
        <taxon>Pterygota</taxon>
        <taxon>Neoptera</taxon>
        <taxon>Endopterygota</taxon>
        <taxon>Coleoptera</taxon>
        <taxon>Polyphaga</taxon>
        <taxon>Elateriformia</taxon>
        <taxon>Elateroidea</taxon>
        <taxon>Lampyridae</taxon>
        <taxon>Luciolinae</taxon>
        <taxon>Aquatica</taxon>
    </lineage>
</organism>
<feature type="domain" description="Major facilitator superfamily (MFS) profile" evidence="11">
    <location>
        <begin position="14"/>
        <end position="441"/>
    </location>
</feature>
<feature type="chain" id="PRO_5042998026" description="Major facilitator superfamily (MFS) profile domain-containing protein" evidence="10">
    <location>
        <begin position="27"/>
        <end position="454"/>
    </location>
</feature>
<dbReference type="PROSITE" id="PS50850">
    <property type="entry name" value="MFS"/>
    <property type="match status" value="1"/>
</dbReference>
<evidence type="ECO:0000256" key="7">
    <source>
        <dbReference type="ARBA" id="ARBA00023136"/>
    </source>
</evidence>
<feature type="transmembrane region" description="Helical" evidence="9">
    <location>
        <begin position="350"/>
        <end position="373"/>
    </location>
</feature>
<feature type="transmembrane region" description="Helical" evidence="9">
    <location>
        <begin position="145"/>
        <end position="164"/>
    </location>
</feature>
<evidence type="ECO:0000256" key="4">
    <source>
        <dbReference type="ARBA" id="ARBA00022597"/>
    </source>
</evidence>
<feature type="signal peptide" evidence="10">
    <location>
        <begin position="1"/>
        <end position="26"/>
    </location>
</feature>
<dbReference type="InterPro" id="IPR020846">
    <property type="entry name" value="MFS_dom"/>
</dbReference>
<dbReference type="InterPro" id="IPR036259">
    <property type="entry name" value="MFS_trans_sf"/>
</dbReference>
<feature type="transmembrane region" description="Helical" evidence="9">
    <location>
        <begin position="176"/>
        <end position="198"/>
    </location>
</feature>
<comment type="subcellular location">
    <subcellularLocation>
        <location evidence="1">Cell membrane</location>
        <topology evidence="1">Multi-pass membrane protein</topology>
    </subcellularLocation>
</comment>
<keyword evidence="2" id="KW-0813">Transport</keyword>
<feature type="transmembrane region" description="Helical" evidence="9">
    <location>
        <begin position="291"/>
        <end position="309"/>
    </location>
</feature>
<evidence type="ECO:0000256" key="1">
    <source>
        <dbReference type="ARBA" id="ARBA00004651"/>
    </source>
</evidence>
<dbReference type="Proteomes" id="UP001353858">
    <property type="component" value="Unassembled WGS sequence"/>
</dbReference>
<keyword evidence="5 9" id="KW-0812">Transmembrane</keyword>
<evidence type="ECO:0000256" key="9">
    <source>
        <dbReference type="SAM" id="Phobius"/>
    </source>
</evidence>
<reference evidence="13" key="1">
    <citation type="submission" date="2023-01" db="EMBL/GenBank/DDBJ databases">
        <title>Key to firefly adult light organ development and bioluminescence: homeobox transcription factors regulate luciferase expression and transportation to peroxisome.</title>
        <authorList>
            <person name="Fu X."/>
        </authorList>
    </citation>
    <scope>NUCLEOTIDE SEQUENCE [LARGE SCALE GENOMIC DNA]</scope>
</reference>
<evidence type="ECO:0000256" key="3">
    <source>
        <dbReference type="ARBA" id="ARBA00022475"/>
    </source>
</evidence>
<dbReference type="SUPFAM" id="SSF103473">
    <property type="entry name" value="MFS general substrate transporter"/>
    <property type="match status" value="1"/>
</dbReference>
<sequence>MVTADGMSTKAIAVQLLAVLCASISGISNGMQAGWTAPVLPLLEKPDSTIDITETDVVWLESILWIGSIVGLPLTVVMLNKFGSKISTLIAAVENLVAWILIACATSKEFLYVGRLLGGIGSNNAFVSTPIYIAEITDKRIRGFFGTFTYTTMLMGLIVVYSVAPFVSLPISSAVGALFLVIQLLTFPFMPDTPYYLLLKGKKDKARKSLQFVRASEDVGKELDEIGVAIERQKNEPGRCIDLCTVKSNRKGVIIMTILNFTQHFSGISVTFMNIHSILEDAVFLSPNLSAILFAVLMLLSALCASVVVDKIGRKLILGSSCFLTAVCLFLMAVYFTLEHLEIKVQSYNWVLSSTMMLYAICFKFGIGLIPIVMTAEIFPSNVKAFGVTIADVMYVTFGFISIQLYQFLKHHYGIHVPFYIFGCCCLGTGLFSVFYIPETKGKTLEEIQMILKS</sequence>
<evidence type="ECO:0000256" key="2">
    <source>
        <dbReference type="ARBA" id="ARBA00022448"/>
    </source>
</evidence>
<feature type="transmembrane region" description="Helical" evidence="9">
    <location>
        <begin position="86"/>
        <end position="106"/>
    </location>
</feature>
<name>A0AAN7S7T8_9COLE</name>
<dbReference type="GO" id="GO:0005886">
    <property type="term" value="C:plasma membrane"/>
    <property type="evidence" value="ECO:0007669"/>
    <property type="project" value="UniProtKB-SubCell"/>
</dbReference>
<dbReference type="InterPro" id="IPR003663">
    <property type="entry name" value="Sugar/inositol_transpt"/>
</dbReference>
<feature type="transmembrane region" description="Helical" evidence="9">
    <location>
        <begin position="316"/>
        <end position="338"/>
    </location>
</feature>
<evidence type="ECO:0000313" key="13">
    <source>
        <dbReference type="Proteomes" id="UP001353858"/>
    </source>
</evidence>
<evidence type="ECO:0000256" key="5">
    <source>
        <dbReference type="ARBA" id="ARBA00022692"/>
    </source>
</evidence>
<keyword evidence="3" id="KW-1003">Cell membrane</keyword>
<protein>
    <recommendedName>
        <fullName evidence="11">Major facilitator superfamily (MFS) profile domain-containing protein</fullName>
    </recommendedName>
</protein>
<evidence type="ECO:0000259" key="11">
    <source>
        <dbReference type="PROSITE" id="PS50850"/>
    </source>
</evidence>
<feature type="transmembrane region" description="Helical" evidence="9">
    <location>
        <begin position="57"/>
        <end position="79"/>
    </location>
</feature>
<feature type="transmembrane region" description="Helical" evidence="9">
    <location>
        <begin position="417"/>
        <end position="437"/>
    </location>
</feature>
<keyword evidence="13" id="KW-1185">Reference proteome</keyword>
<dbReference type="PANTHER" id="PTHR48021:SF46">
    <property type="entry name" value="MAJOR FACILITATOR SUPERFAMILY (MFS) PROFILE DOMAIN-CONTAINING PROTEIN"/>
    <property type="match status" value="1"/>
</dbReference>
<feature type="transmembrane region" description="Helical" evidence="9">
    <location>
        <begin position="253"/>
        <end position="279"/>
    </location>
</feature>
<evidence type="ECO:0000256" key="8">
    <source>
        <dbReference type="ARBA" id="ARBA00023180"/>
    </source>
</evidence>
<comment type="caution">
    <text evidence="12">The sequence shown here is derived from an EMBL/GenBank/DDBJ whole genome shotgun (WGS) entry which is preliminary data.</text>
</comment>
<dbReference type="PRINTS" id="PR00171">
    <property type="entry name" value="SUGRTRNSPORT"/>
</dbReference>
<dbReference type="PROSITE" id="PS00216">
    <property type="entry name" value="SUGAR_TRANSPORT_1"/>
    <property type="match status" value="1"/>
</dbReference>
<dbReference type="EMBL" id="JARPUR010000005">
    <property type="protein sequence ID" value="KAK4876106.1"/>
    <property type="molecule type" value="Genomic_DNA"/>
</dbReference>
<dbReference type="PANTHER" id="PTHR48021">
    <property type="match status" value="1"/>
</dbReference>
<dbReference type="InterPro" id="IPR005828">
    <property type="entry name" value="MFS_sugar_transport-like"/>
</dbReference>
<feature type="transmembrane region" description="Helical" evidence="9">
    <location>
        <begin position="385"/>
        <end position="405"/>
    </location>
</feature>
<dbReference type="Gene3D" id="1.20.1250.20">
    <property type="entry name" value="MFS general substrate transporter like domains"/>
    <property type="match status" value="1"/>
</dbReference>
<dbReference type="FunFam" id="1.20.1250.20:FF:000218">
    <property type="entry name" value="facilitated trehalose transporter Tret1"/>
    <property type="match status" value="1"/>
</dbReference>
<evidence type="ECO:0000313" key="12">
    <source>
        <dbReference type="EMBL" id="KAK4876106.1"/>
    </source>
</evidence>
<keyword evidence="10" id="KW-0732">Signal</keyword>
<keyword evidence="6 9" id="KW-1133">Transmembrane helix</keyword>
<keyword evidence="8" id="KW-0325">Glycoprotein</keyword>
<evidence type="ECO:0000256" key="6">
    <source>
        <dbReference type="ARBA" id="ARBA00022989"/>
    </source>
</evidence>
<proteinExistence type="predicted"/>
<accession>A0AAN7S7T8</accession>
<dbReference type="GO" id="GO:0022857">
    <property type="term" value="F:transmembrane transporter activity"/>
    <property type="evidence" value="ECO:0007669"/>
    <property type="project" value="InterPro"/>
</dbReference>
<dbReference type="AlphaFoldDB" id="A0AAN7S7T8"/>
<keyword evidence="4" id="KW-0762">Sugar transport</keyword>
<gene>
    <name evidence="12" type="ORF">RN001_012528</name>
</gene>
<feature type="transmembrane region" description="Helical" evidence="9">
    <location>
        <begin position="112"/>
        <end position="133"/>
    </location>
</feature>
<dbReference type="InterPro" id="IPR050549">
    <property type="entry name" value="MFS_Trehalose_Transporter"/>
</dbReference>
<dbReference type="InterPro" id="IPR005829">
    <property type="entry name" value="Sugar_transporter_CS"/>
</dbReference>